<evidence type="ECO:0000313" key="3">
    <source>
        <dbReference type="EMBL" id="SVD68397.1"/>
    </source>
</evidence>
<reference evidence="3" key="1">
    <citation type="submission" date="2018-05" db="EMBL/GenBank/DDBJ databases">
        <authorList>
            <person name="Lanie J.A."/>
            <person name="Ng W.-L."/>
            <person name="Kazmierczak K.M."/>
            <person name="Andrzejewski T.M."/>
            <person name="Davidsen T.M."/>
            <person name="Wayne K.J."/>
            <person name="Tettelin H."/>
            <person name="Glass J.I."/>
            <person name="Rusch D."/>
            <person name="Podicherti R."/>
            <person name="Tsui H.-C.T."/>
            <person name="Winkler M.E."/>
        </authorList>
    </citation>
    <scope>NUCLEOTIDE SEQUENCE</scope>
</reference>
<dbReference type="Pfam" id="PF00202">
    <property type="entry name" value="Aminotran_3"/>
    <property type="match status" value="1"/>
</dbReference>
<dbReference type="Gene3D" id="3.90.1150.10">
    <property type="entry name" value="Aspartate Aminotransferase, domain 1"/>
    <property type="match status" value="1"/>
</dbReference>
<comment type="similarity">
    <text evidence="1">Belongs to the class-III pyridoxal-phosphate-dependent aminotransferase family.</text>
</comment>
<dbReference type="Gene3D" id="3.40.640.10">
    <property type="entry name" value="Type I PLP-dependent aspartate aminotransferase-like (Major domain)"/>
    <property type="match status" value="1"/>
</dbReference>
<evidence type="ECO:0000256" key="1">
    <source>
        <dbReference type="ARBA" id="ARBA00008954"/>
    </source>
</evidence>
<dbReference type="EMBL" id="UINC01166441">
    <property type="protein sequence ID" value="SVD68397.1"/>
    <property type="molecule type" value="Genomic_DNA"/>
</dbReference>
<proteinExistence type="inferred from homology"/>
<dbReference type="PANTHER" id="PTHR43094:SF1">
    <property type="entry name" value="AMINOTRANSFERASE CLASS-III"/>
    <property type="match status" value="1"/>
</dbReference>
<dbReference type="InterPro" id="IPR015421">
    <property type="entry name" value="PyrdxlP-dep_Trfase_major"/>
</dbReference>
<keyword evidence="2" id="KW-0663">Pyridoxal phosphate</keyword>
<accession>A0A382XB53</accession>
<dbReference type="InterPro" id="IPR005814">
    <property type="entry name" value="Aminotrans_3"/>
</dbReference>
<dbReference type="InterPro" id="IPR015422">
    <property type="entry name" value="PyrdxlP-dep_Trfase_small"/>
</dbReference>
<evidence type="ECO:0000256" key="2">
    <source>
        <dbReference type="ARBA" id="ARBA00022898"/>
    </source>
</evidence>
<name>A0A382XB53_9ZZZZ</name>
<dbReference type="AlphaFoldDB" id="A0A382XB53"/>
<feature type="non-terminal residue" evidence="3">
    <location>
        <position position="135"/>
    </location>
</feature>
<dbReference type="PANTHER" id="PTHR43094">
    <property type="entry name" value="AMINOTRANSFERASE"/>
    <property type="match status" value="1"/>
</dbReference>
<organism evidence="3">
    <name type="scientific">marine metagenome</name>
    <dbReference type="NCBI Taxonomy" id="408172"/>
    <lineage>
        <taxon>unclassified sequences</taxon>
        <taxon>metagenomes</taxon>
        <taxon>ecological metagenomes</taxon>
    </lineage>
</organism>
<sequence length="135" mass="14529">MSGQRERAQRHLVPHFTPAAAWHSDTLPIFERGEGCYLYDTDGNEWLDGLAGLFCVNIGHGRTDLAEAASAQMGRLAYATNWGNAHPPSIEAASMIAGFAPGDLSEVFFVSSGSEAVESALKFARNYHLSQGDEG</sequence>
<protein>
    <recommendedName>
        <fullName evidence="4">Aminotransferase class III-fold pyridoxal phosphate-dependent enzyme</fullName>
    </recommendedName>
</protein>
<evidence type="ECO:0008006" key="4">
    <source>
        <dbReference type="Google" id="ProtNLM"/>
    </source>
</evidence>
<dbReference type="GO" id="GO:0030170">
    <property type="term" value="F:pyridoxal phosphate binding"/>
    <property type="evidence" value="ECO:0007669"/>
    <property type="project" value="InterPro"/>
</dbReference>
<dbReference type="SUPFAM" id="SSF53383">
    <property type="entry name" value="PLP-dependent transferases"/>
    <property type="match status" value="1"/>
</dbReference>
<gene>
    <name evidence="3" type="ORF">METZ01_LOCUS421251</name>
</gene>
<dbReference type="GO" id="GO:0008483">
    <property type="term" value="F:transaminase activity"/>
    <property type="evidence" value="ECO:0007669"/>
    <property type="project" value="InterPro"/>
</dbReference>
<dbReference type="InterPro" id="IPR015424">
    <property type="entry name" value="PyrdxlP-dep_Trfase"/>
</dbReference>